<dbReference type="InterPro" id="IPR027417">
    <property type="entry name" value="P-loop_NTPase"/>
</dbReference>
<evidence type="ECO:0000313" key="1">
    <source>
        <dbReference type="EMBL" id="UYV70847.1"/>
    </source>
</evidence>
<dbReference type="SUPFAM" id="SSF52540">
    <property type="entry name" value="P-loop containing nucleoside triphosphate hydrolases"/>
    <property type="match status" value="1"/>
</dbReference>
<gene>
    <name evidence="1" type="ORF">LAZ67_8000842</name>
</gene>
<dbReference type="PANTHER" id="PTHR23274">
    <property type="entry name" value="DNA HELICASE-RELATED"/>
    <property type="match status" value="1"/>
</dbReference>
<organism evidence="1 2">
    <name type="scientific">Cordylochernes scorpioides</name>
    <dbReference type="NCBI Taxonomy" id="51811"/>
    <lineage>
        <taxon>Eukaryota</taxon>
        <taxon>Metazoa</taxon>
        <taxon>Ecdysozoa</taxon>
        <taxon>Arthropoda</taxon>
        <taxon>Chelicerata</taxon>
        <taxon>Arachnida</taxon>
        <taxon>Pseudoscorpiones</taxon>
        <taxon>Cheliferoidea</taxon>
        <taxon>Chernetidae</taxon>
        <taxon>Cordylochernes</taxon>
    </lineage>
</organism>
<protein>
    <recommendedName>
        <fullName evidence="3">ATP-dependent DNA helicase</fullName>
    </recommendedName>
</protein>
<reference evidence="1 2" key="1">
    <citation type="submission" date="2022-01" db="EMBL/GenBank/DDBJ databases">
        <title>A chromosomal length assembly of Cordylochernes scorpioides.</title>
        <authorList>
            <person name="Zeh D."/>
            <person name="Zeh J."/>
        </authorList>
    </citation>
    <scope>NUCLEOTIDE SEQUENCE [LARGE SCALE GENOMIC DNA]</scope>
    <source>
        <strain evidence="1">IN4F17</strain>
        <tissue evidence="1">Whole Body</tissue>
    </source>
</reference>
<dbReference type="PANTHER" id="PTHR23274:SF51">
    <property type="entry name" value="OS03G0423850 PROTEIN"/>
    <property type="match status" value="1"/>
</dbReference>
<dbReference type="Proteomes" id="UP001235939">
    <property type="component" value="Chromosome 08"/>
</dbReference>
<name>A0ABY6KSK9_9ARAC</name>
<proteinExistence type="predicted"/>
<sequence>MLANAYEIGLPIGRLHVKLHTLEKQNLYHGKRTVKQCMCSHVLEVQILTGTNVGHIVLVSNTFGSFRYQHPLHSEEARVSTRAKPLIEWVSCYKSLCYAWTALCGFFTCVNFGWHTSKVEAQILTETNVGHTVLFSLRLAFARTINKAQVQIFGFLLQEPVFAHGQLYVAFSRVQTLDSILPFSLKNALHRLYSSINTDRDKCWTHCIGVKTSLASSDIYIPFILKRQEFTLGFAFPMTINKAQGQTFDRVGLLLQEPVFMHGQFYVAFSCVRTFDSIHVKLNPSIYKTIKSVFNEVL</sequence>
<accession>A0ABY6KSK9</accession>
<dbReference type="EMBL" id="CP092870">
    <property type="protein sequence ID" value="UYV70847.1"/>
    <property type="molecule type" value="Genomic_DNA"/>
</dbReference>
<keyword evidence="2" id="KW-1185">Reference proteome</keyword>
<evidence type="ECO:0008006" key="3">
    <source>
        <dbReference type="Google" id="ProtNLM"/>
    </source>
</evidence>
<evidence type="ECO:0000313" key="2">
    <source>
        <dbReference type="Proteomes" id="UP001235939"/>
    </source>
</evidence>